<dbReference type="GO" id="GO:0030976">
    <property type="term" value="F:thiamine pyrophosphate binding"/>
    <property type="evidence" value="ECO:0007669"/>
    <property type="project" value="InterPro"/>
</dbReference>
<dbReference type="SUPFAM" id="SSF52518">
    <property type="entry name" value="Thiamin diphosphate-binding fold (THDP-binding)"/>
    <property type="match status" value="1"/>
</dbReference>
<dbReference type="InterPro" id="IPR029061">
    <property type="entry name" value="THDP-binding"/>
</dbReference>
<organism evidence="2">
    <name type="scientific">Mytilinidion resinicola</name>
    <dbReference type="NCBI Taxonomy" id="574789"/>
    <lineage>
        <taxon>Eukaryota</taxon>
        <taxon>Fungi</taxon>
        <taxon>Dikarya</taxon>
        <taxon>Ascomycota</taxon>
        <taxon>Pezizomycotina</taxon>
        <taxon>Dothideomycetes</taxon>
        <taxon>Pleosporomycetidae</taxon>
        <taxon>Mytilinidiales</taxon>
        <taxon>Mytilinidiaceae</taxon>
        <taxon>Mytilinidion</taxon>
    </lineage>
</organism>
<keyword evidence="3" id="KW-1185">Reference proteome</keyword>
<dbReference type="EMBL" id="MU003709">
    <property type="protein sequence ID" value="KAF2805572.1"/>
    <property type="molecule type" value="Genomic_DNA"/>
</dbReference>
<dbReference type="Pfam" id="PF02775">
    <property type="entry name" value="TPP_enzyme_C"/>
    <property type="match status" value="1"/>
</dbReference>
<reference evidence="4" key="2">
    <citation type="submission" date="2020-04" db="EMBL/GenBank/DDBJ databases">
        <authorList>
            <consortium name="NCBI Genome Project"/>
        </authorList>
    </citation>
    <scope>NUCLEOTIDE SEQUENCE</scope>
    <source>
        <strain evidence="4">CBS 304.34</strain>
    </source>
</reference>
<gene>
    <name evidence="2 4" type="ORF">BDZ99DRAFT_337685</name>
</gene>
<sequence>HQIFAAQYFRWRYPGTMVTSGGLVPGYNGIWSTPAAIGAAKILLPDCLVVDIDGYTSFNMTMMELS</sequence>
<feature type="non-terminal residue" evidence="2">
    <location>
        <position position="66"/>
    </location>
</feature>
<accession>A0A6A6Y9R9</accession>
<dbReference type="InterPro" id="IPR011766">
    <property type="entry name" value="TPP_enzyme_TPP-bd"/>
</dbReference>
<reference evidence="2 4" key="1">
    <citation type="journal article" date="2020" name="Stud. Mycol.">
        <title>101 Dothideomycetes genomes: a test case for predicting lifestyles and emergence of pathogens.</title>
        <authorList>
            <person name="Haridas S."/>
            <person name="Albert R."/>
            <person name="Binder M."/>
            <person name="Bloem J."/>
            <person name="Labutti K."/>
            <person name="Salamov A."/>
            <person name="Andreopoulos B."/>
            <person name="Baker S."/>
            <person name="Barry K."/>
            <person name="Bills G."/>
            <person name="Bluhm B."/>
            <person name="Cannon C."/>
            <person name="Castanera R."/>
            <person name="Culley D."/>
            <person name="Daum C."/>
            <person name="Ezra D."/>
            <person name="Gonzalez J."/>
            <person name="Henrissat B."/>
            <person name="Kuo A."/>
            <person name="Liang C."/>
            <person name="Lipzen A."/>
            <person name="Lutzoni F."/>
            <person name="Magnuson J."/>
            <person name="Mondo S."/>
            <person name="Nolan M."/>
            <person name="Ohm R."/>
            <person name="Pangilinan J."/>
            <person name="Park H.-J."/>
            <person name="Ramirez L."/>
            <person name="Alfaro M."/>
            <person name="Sun H."/>
            <person name="Tritt A."/>
            <person name="Yoshinaga Y."/>
            <person name="Zwiers L.-H."/>
            <person name="Turgeon B."/>
            <person name="Goodwin S."/>
            <person name="Spatafora J."/>
            <person name="Crous P."/>
            <person name="Grigoriev I."/>
        </authorList>
    </citation>
    <scope>NUCLEOTIDE SEQUENCE</scope>
    <source>
        <strain evidence="2 4">CBS 304.34</strain>
    </source>
</reference>
<evidence type="ECO:0000313" key="4">
    <source>
        <dbReference type="RefSeq" id="XP_033572536.1"/>
    </source>
</evidence>
<dbReference type="OrthoDB" id="16262at2759"/>
<evidence type="ECO:0000313" key="3">
    <source>
        <dbReference type="Proteomes" id="UP000504636"/>
    </source>
</evidence>
<protein>
    <recommendedName>
        <fullName evidence="1">Thiamine pyrophosphate enzyme TPP-binding domain-containing protein</fullName>
    </recommendedName>
</protein>
<name>A0A6A6Y9R9_9PEZI</name>
<feature type="non-terminal residue" evidence="2">
    <location>
        <position position="1"/>
    </location>
</feature>
<feature type="domain" description="Thiamine pyrophosphate enzyme TPP-binding" evidence="1">
    <location>
        <begin position="1"/>
        <end position="66"/>
    </location>
</feature>
<reference evidence="4" key="3">
    <citation type="submission" date="2025-04" db="UniProtKB">
        <authorList>
            <consortium name="RefSeq"/>
        </authorList>
    </citation>
    <scope>IDENTIFICATION</scope>
    <source>
        <strain evidence="4">CBS 304.34</strain>
    </source>
</reference>
<dbReference type="AlphaFoldDB" id="A0A6A6Y9R9"/>
<dbReference type="GeneID" id="54455212"/>
<proteinExistence type="predicted"/>
<dbReference type="RefSeq" id="XP_033572536.1">
    <property type="nucleotide sequence ID" value="XM_033714319.1"/>
</dbReference>
<evidence type="ECO:0000313" key="2">
    <source>
        <dbReference type="EMBL" id="KAF2805572.1"/>
    </source>
</evidence>
<evidence type="ECO:0000259" key="1">
    <source>
        <dbReference type="Pfam" id="PF02775"/>
    </source>
</evidence>
<dbReference type="GO" id="GO:0003824">
    <property type="term" value="F:catalytic activity"/>
    <property type="evidence" value="ECO:0007669"/>
    <property type="project" value="InterPro"/>
</dbReference>
<dbReference type="Gene3D" id="3.40.50.970">
    <property type="match status" value="1"/>
</dbReference>
<dbReference type="Proteomes" id="UP000504636">
    <property type="component" value="Unplaced"/>
</dbReference>